<evidence type="ECO:0000313" key="13">
    <source>
        <dbReference type="Proteomes" id="UP000516437"/>
    </source>
</evidence>
<comment type="subcellular location">
    <subcellularLocation>
        <location evidence="1">Nucleus</location>
    </subcellularLocation>
</comment>
<dbReference type="SUPFAM" id="SSF52172">
    <property type="entry name" value="CheY-like"/>
    <property type="match status" value="1"/>
</dbReference>
<feature type="domain" description="HTH myb-type" evidence="11">
    <location>
        <begin position="316"/>
        <end position="375"/>
    </location>
</feature>
<keyword evidence="6" id="KW-0539">Nucleus</keyword>
<keyword evidence="13" id="KW-1185">Reference proteome</keyword>
<dbReference type="InterPro" id="IPR017930">
    <property type="entry name" value="Myb_dom"/>
</dbReference>
<dbReference type="GO" id="GO:0000976">
    <property type="term" value="F:transcription cis-regulatory region binding"/>
    <property type="evidence" value="ECO:0007669"/>
    <property type="project" value="TreeGrafter"/>
</dbReference>
<dbReference type="GO" id="GO:0045893">
    <property type="term" value="P:positive regulation of DNA-templated transcription"/>
    <property type="evidence" value="ECO:0007669"/>
    <property type="project" value="InterPro"/>
</dbReference>
<accession>A0A6A1VSG3</accession>
<dbReference type="PANTHER" id="PTHR31312">
    <property type="entry name" value="TRANSCRIPTION ACTIVATOR GLK1"/>
    <property type="match status" value="1"/>
</dbReference>
<feature type="compositionally biased region" description="Basic and acidic residues" evidence="9">
    <location>
        <begin position="275"/>
        <end position="297"/>
    </location>
</feature>
<evidence type="ECO:0000259" key="11">
    <source>
        <dbReference type="PROSITE" id="PS51294"/>
    </source>
</evidence>
<organism evidence="12 13">
    <name type="scientific">Morella rubra</name>
    <name type="common">Chinese bayberry</name>
    <dbReference type="NCBI Taxonomy" id="262757"/>
    <lineage>
        <taxon>Eukaryota</taxon>
        <taxon>Viridiplantae</taxon>
        <taxon>Streptophyta</taxon>
        <taxon>Embryophyta</taxon>
        <taxon>Tracheophyta</taxon>
        <taxon>Spermatophyta</taxon>
        <taxon>Magnoliopsida</taxon>
        <taxon>eudicotyledons</taxon>
        <taxon>Gunneridae</taxon>
        <taxon>Pentapetalae</taxon>
        <taxon>rosids</taxon>
        <taxon>fabids</taxon>
        <taxon>Fagales</taxon>
        <taxon>Myricaceae</taxon>
        <taxon>Morella</taxon>
    </lineage>
</organism>
<evidence type="ECO:0000256" key="3">
    <source>
        <dbReference type="ARBA" id="ARBA00023015"/>
    </source>
</evidence>
<evidence type="ECO:0000256" key="2">
    <source>
        <dbReference type="ARBA" id="ARBA00023012"/>
    </source>
</evidence>
<dbReference type="OrthoDB" id="1907052at2759"/>
<keyword evidence="4" id="KW-0238">DNA-binding</keyword>
<evidence type="ECO:0000313" key="12">
    <source>
        <dbReference type="EMBL" id="KAB1215849.1"/>
    </source>
</evidence>
<protein>
    <submittedName>
        <fullName evidence="12">Two-component response regulator-like APRR2</fullName>
    </submittedName>
</protein>
<dbReference type="Proteomes" id="UP000516437">
    <property type="component" value="Chromosome 4"/>
</dbReference>
<dbReference type="GO" id="GO:0005634">
    <property type="term" value="C:nucleus"/>
    <property type="evidence" value="ECO:0007669"/>
    <property type="project" value="UniProtKB-SubCell"/>
</dbReference>
<evidence type="ECO:0000256" key="8">
    <source>
        <dbReference type="PROSITE-ProRule" id="PRU00169"/>
    </source>
</evidence>
<feature type="region of interest" description="Disordered" evidence="9">
    <location>
        <begin position="265"/>
        <end position="316"/>
    </location>
</feature>
<feature type="domain" description="Response regulatory" evidence="10">
    <location>
        <begin position="19"/>
        <end position="132"/>
    </location>
</feature>
<dbReference type="InterPro" id="IPR009057">
    <property type="entry name" value="Homeodomain-like_sf"/>
</dbReference>
<dbReference type="InterPro" id="IPR044825">
    <property type="entry name" value="GLK1/2-like"/>
</dbReference>
<proteinExistence type="predicted"/>
<gene>
    <name evidence="12" type="ORF">CJ030_MR4G010937</name>
</gene>
<dbReference type="GO" id="GO:0000160">
    <property type="term" value="P:phosphorelay signal transduction system"/>
    <property type="evidence" value="ECO:0007669"/>
    <property type="project" value="UniProtKB-KW"/>
</dbReference>
<dbReference type="PROSITE" id="PS51294">
    <property type="entry name" value="HTH_MYB"/>
    <property type="match status" value="1"/>
</dbReference>
<dbReference type="Pfam" id="PF00249">
    <property type="entry name" value="Myb_DNA-binding"/>
    <property type="match status" value="1"/>
</dbReference>
<sequence>MVCTANDLHGWKDFPKGLRVLLLDGDSSSAAEIRSKLEAMDYAVSTFCNENEALTEILNKPGSFHVAIVEVGTSNSQGSFKFLETAKDLPTIMTSNIHCLSTMMRCIALGAVEFLRKPLSEDKLRNIWQHVVHKAFNARGSIISESLKPVKESVVSMLQLQLENEESENNNLPNEPETVSLVHENDPEHSAGSDRYPAPSTPQLKQGLRLLNDGECQDQMNCSAEKESGEQDGESKSVETTCGDSIAEGILQECKHQITRKSLIKEEEESANGFKSERKMSLDQHNKDSLSNKDRGSAENPCKSSGLNNASGPRANRKKIKVDWTPDLHKKFVQAVEQLGVDQAIPSRILELMKVEGLTRHNVASHLQKYRMHKRHILPKEEERRWPHARELIQRSYYPYRQVMAFPSYHSNHVLSTTPGYPTWGQPCGHPAGYQMWSSPGYPGWQPTENWNWKPYSGITADAWGCPVATPPPNPHPAFPHNPSGLQPAGVVDYSYGTPQNSFDLHPAEEVIDKVVKEAISKPWLPLPVSGPDFFGPPTYSGLGNNKSSTKHRRVHPTWKADLSAPVRTNVDTVGKDAIDVHGNSNKVTLGRLVVGNASGAGQATSVRTLVVVNKGCCSC</sequence>
<name>A0A6A1VSG3_9ROSI</name>
<keyword evidence="5" id="KW-0804">Transcription</keyword>
<evidence type="ECO:0000259" key="10">
    <source>
        <dbReference type="PROSITE" id="PS50110"/>
    </source>
</evidence>
<comment type="subunit">
    <text evidence="7">Binds the target DNA as a monomer.</text>
</comment>
<dbReference type="Gene3D" id="1.10.10.60">
    <property type="entry name" value="Homeodomain-like"/>
    <property type="match status" value="1"/>
</dbReference>
<evidence type="ECO:0000256" key="7">
    <source>
        <dbReference type="ARBA" id="ARBA00061767"/>
    </source>
</evidence>
<evidence type="ECO:0000256" key="9">
    <source>
        <dbReference type="SAM" id="MobiDB-lite"/>
    </source>
</evidence>
<evidence type="ECO:0000256" key="4">
    <source>
        <dbReference type="ARBA" id="ARBA00023125"/>
    </source>
</evidence>
<feature type="region of interest" description="Disordered" evidence="9">
    <location>
        <begin position="184"/>
        <end position="204"/>
    </location>
</feature>
<dbReference type="AlphaFoldDB" id="A0A6A1VSG3"/>
<comment type="caution">
    <text evidence="12">The sequence shown here is derived from an EMBL/GenBank/DDBJ whole genome shotgun (WGS) entry which is preliminary data.</text>
</comment>
<dbReference type="SUPFAM" id="SSF46689">
    <property type="entry name" value="Homeodomain-like"/>
    <property type="match status" value="1"/>
</dbReference>
<comment type="caution">
    <text evidence="8">Lacks conserved residue(s) required for the propagation of feature annotation.</text>
</comment>
<dbReference type="EMBL" id="RXIC02000022">
    <property type="protein sequence ID" value="KAB1215849.1"/>
    <property type="molecule type" value="Genomic_DNA"/>
</dbReference>
<dbReference type="FunFam" id="1.10.10.60:FF:000007">
    <property type="entry name" value="Two-component response regulator"/>
    <property type="match status" value="1"/>
</dbReference>
<evidence type="ECO:0000256" key="5">
    <source>
        <dbReference type="ARBA" id="ARBA00023163"/>
    </source>
</evidence>
<dbReference type="InterPro" id="IPR011006">
    <property type="entry name" value="CheY-like_superfamily"/>
</dbReference>
<dbReference type="PANTHER" id="PTHR31312:SF4">
    <property type="entry name" value="TWO-COMPONENT RESPONSE REGULATOR-LIKE APRR2"/>
    <property type="match status" value="1"/>
</dbReference>
<evidence type="ECO:0000256" key="6">
    <source>
        <dbReference type="ARBA" id="ARBA00023242"/>
    </source>
</evidence>
<dbReference type="Gene3D" id="3.40.50.2300">
    <property type="match status" value="1"/>
</dbReference>
<dbReference type="InterPro" id="IPR006447">
    <property type="entry name" value="Myb_dom_plants"/>
</dbReference>
<dbReference type="PROSITE" id="PS50110">
    <property type="entry name" value="RESPONSE_REGULATORY"/>
    <property type="match status" value="1"/>
</dbReference>
<reference evidence="12 13" key="1">
    <citation type="journal article" date="2019" name="Plant Biotechnol. J.">
        <title>The red bayberry genome and genetic basis of sex determination.</title>
        <authorList>
            <person name="Jia H.M."/>
            <person name="Jia H.J."/>
            <person name="Cai Q.L."/>
            <person name="Wang Y."/>
            <person name="Zhao H.B."/>
            <person name="Yang W.F."/>
            <person name="Wang G.Y."/>
            <person name="Li Y.H."/>
            <person name="Zhan D.L."/>
            <person name="Shen Y.T."/>
            <person name="Niu Q.F."/>
            <person name="Chang L."/>
            <person name="Qiu J."/>
            <person name="Zhao L."/>
            <person name="Xie H.B."/>
            <person name="Fu W.Y."/>
            <person name="Jin J."/>
            <person name="Li X.W."/>
            <person name="Jiao Y."/>
            <person name="Zhou C.C."/>
            <person name="Tu T."/>
            <person name="Chai C.Y."/>
            <person name="Gao J.L."/>
            <person name="Fan L.J."/>
            <person name="van de Weg E."/>
            <person name="Wang J.Y."/>
            <person name="Gao Z.S."/>
        </authorList>
    </citation>
    <scope>NUCLEOTIDE SEQUENCE [LARGE SCALE GENOMIC DNA]</scope>
    <source>
        <tissue evidence="12">Leaves</tissue>
    </source>
</reference>
<dbReference type="FunFam" id="3.40.50.2300:FF:000206">
    <property type="entry name" value="Two-component response regulator-like APRR2"/>
    <property type="match status" value="1"/>
</dbReference>
<keyword evidence="3" id="KW-0805">Transcription regulation</keyword>
<dbReference type="NCBIfam" id="TIGR01557">
    <property type="entry name" value="myb_SHAQKYF"/>
    <property type="match status" value="1"/>
</dbReference>
<evidence type="ECO:0000256" key="1">
    <source>
        <dbReference type="ARBA" id="ARBA00004123"/>
    </source>
</evidence>
<dbReference type="InterPro" id="IPR001789">
    <property type="entry name" value="Sig_transdc_resp-reg_receiver"/>
</dbReference>
<keyword evidence="2" id="KW-0902">Two-component regulatory system</keyword>
<dbReference type="InterPro" id="IPR001005">
    <property type="entry name" value="SANT/Myb"/>
</dbReference>
<dbReference type="GO" id="GO:0003700">
    <property type="term" value="F:DNA-binding transcription factor activity"/>
    <property type="evidence" value="ECO:0007669"/>
    <property type="project" value="InterPro"/>
</dbReference>
<feature type="compositionally biased region" description="Polar residues" evidence="9">
    <location>
        <begin position="302"/>
        <end position="311"/>
    </location>
</feature>